<keyword evidence="3" id="KW-1185">Reference proteome</keyword>
<gene>
    <name evidence="2" type="ORF">AALA52_02120</name>
</gene>
<feature type="transmembrane region" description="Helical" evidence="1">
    <location>
        <begin position="27"/>
        <end position="44"/>
    </location>
</feature>
<feature type="transmembrane region" description="Helical" evidence="1">
    <location>
        <begin position="50"/>
        <end position="71"/>
    </location>
</feature>
<organism evidence="2 3">
    <name type="scientific">Lactococcus ileimucosae</name>
    <dbReference type="NCBI Taxonomy" id="2941329"/>
    <lineage>
        <taxon>Bacteria</taxon>
        <taxon>Bacillati</taxon>
        <taxon>Bacillota</taxon>
        <taxon>Bacilli</taxon>
        <taxon>Lactobacillales</taxon>
        <taxon>Streptococcaceae</taxon>
        <taxon>Lactococcus</taxon>
    </lineage>
</organism>
<reference evidence="2 3" key="1">
    <citation type="submission" date="2024-03" db="EMBL/GenBank/DDBJ databases">
        <title>Mouse gut bacterial collection (mGBC) of GemPharmatech.</title>
        <authorList>
            <person name="He Y."/>
            <person name="Dong L."/>
            <person name="Wu D."/>
            <person name="Gao X."/>
            <person name="Lin Z."/>
        </authorList>
    </citation>
    <scope>NUCLEOTIDE SEQUENCE [LARGE SCALE GENOMIC DNA]</scope>
    <source>
        <strain evidence="2 3">61-15</strain>
    </source>
</reference>
<keyword evidence="1" id="KW-0812">Transmembrane</keyword>
<proteinExistence type="predicted"/>
<comment type="caution">
    <text evidence="2">The sequence shown here is derived from an EMBL/GenBank/DDBJ whole genome shotgun (WGS) entry which is preliminary data.</text>
</comment>
<name>A0ABV4D2K0_9LACT</name>
<dbReference type="RefSeq" id="WP_369947851.1">
    <property type="nucleotide sequence ID" value="NZ_JBCLSH010000004.1"/>
</dbReference>
<dbReference type="EMBL" id="JBCLSH010000004">
    <property type="protein sequence ID" value="MEY8443059.1"/>
    <property type="molecule type" value="Genomic_DNA"/>
</dbReference>
<accession>A0ABV4D2K0</accession>
<evidence type="ECO:0000313" key="3">
    <source>
        <dbReference type="Proteomes" id="UP001565283"/>
    </source>
</evidence>
<keyword evidence="1" id="KW-0472">Membrane</keyword>
<evidence type="ECO:0000256" key="1">
    <source>
        <dbReference type="SAM" id="Phobius"/>
    </source>
</evidence>
<protein>
    <submittedName>
        <fullName evidence="2">YcxB family protein</fullName>
    </submittedName>
</protein>
<keyword evidence="1" id="KW-1133">Transmembrane helix</keyword>
<sequence length="167" mass="20121">MEYRLSGKISERAFYEMQRFNVRKAKLVFLLVFNLFALAVFLWENTDESLSFWIFTAFLFLAFNFLLYFLMGYTLKIKSRKAYRSGIKLHVFPRQIHITEQEIQQSTSFSTMTITPDMVYKIAYNNAREIYIYLATNQIIILRKNWLENGQWADFVTFIKKNWEPKK</sequence>
<dbReference type="Proteomes" id="UP001565283">
    <property type="component" value="Unassembled WGS sequence"/>
</dbReference>
<evidence type="ECO:0000313" key="2">
    <source>
        <dbReference type="EMBL" id="MEY8443059.1"/>
    </source>
</evidence>